<sequence>MSHLKKMISDYFHPRIVCHKRRDHQGILKKKIKGVRIKRCNIIEIVNSTLMQMSELDFCTICDPTRKDITNTLSGDQLNEIYHHAISQSTNKSLAYESIDLKEPLCLECISNIMFCSNPEDMLLYKRELILPKIKGSTFSSHCMYKFLKGTSMYKSYFM</sequence>
<dbReference type="EMBL" id="BK061733">
    <property type="protein sequence ID" value="DAZ90623.1"/>
    <property type="molecule type" value="Viral_cRNA"/>
</dbReference>
<name>A0A9N6YJF1_9RHAB</name>
<evidence type="ECO:0000313" key="1">
    <source>
        <dbReference type="EMBL" id="DAZ90623.1"/>
    </source>
</evidence>
<proteinExistence type="predicted"/>
<accession>A0A9N6YJF1</accession>
<reference evidence="1" key="1">
    <citation type="journal article" date="2022" name="bioRxiv">
        <title>Unlocking the hidden genetic diversity of varicosaviruses, the neglected plant rhabdoviruses.</title>
        <authorList>
            <person name="Bejerman N."/>
            <person name="Dietzgen R.G."/>
            <person name="Debat H."/>
        </authorList>
    </citation>
    <scope>NUCLEOTIDE SEQUENCE</scope>
</reference>
<protein>
    <submittedName>
        <fullName evidence="1">Protein 3</fullName>
    </submittedName>
</protein>
<organism evidence="1">
    <name type="scientific">Arceuthobium virus 8</name>
    <dbReference type="NCBI Taxonomy" id="2977953"/>
    <lineage>
        <taxon>Viruses</taxon>
        <taxon>Riboviria</taxon>
        <taxon>Orthornavirae</taxon>
        <taxon>Negarnaviricota</taxon>
        <taxon>Haploviricotina</taxon>
        <taxon>Monjiviricetes</taxon>
        <taxon>Mononegavirales</taxon>
        <taxon>Rhabdoviridae</taxon>
        <taxon>Betarhabdovirinae</taxon>
        <taxon>Varicosavirus</taxon>
        <taxon>Varicosavirus arceuthobii</taxon>
    </lineage>
</organism>